<evidence type="ECO:0000313" key="1">
    <source>
        <dbReference type="EMBL" id="KAE8135580.1"/>
    </source>
</evidence>
<dbReference type="AlphaFoldDB" id="A0A5N6SP79"/>
<dbReference type="RefSeq" id="XP_031911643.1">
    <property type="nucleotide sequence ID" value="XM_032062528.1"/>
</dbReference>
<dbReference type="GeneID" id="43646738"/>
<organism evidence="1 2">
    <name type="scientific">Aspergillus pseudotamarii</name>
    <dbReference type="NCBI Taxonomy" id="132259"/>
    <lineage>
        <taxon>Eukaryota</taxon>
        <taxon>Fungi</taxon>
        <taxon>Dikarya</taxon>
        <taxon>Ascomycota</taxon>
        <taxon>Pezizomycotina</taxon>
        <taxon>Eurotiomycetes</taxon>
        <taxon>Eurotiomycetidae</taxon>
        <taxon>Eurotiales</taxon>
        <taxon>Aspergillaceae</taxon>
        <taxon>Aspergillus</taxon>
        <taxon>Aspergillus subgen. Circumdati</taxon>
    </lineage>
</organism>
<sequence length="567" mass="65036">MATISDHFVDKTDPAPYHQAIFLSQKSINNGFSAMWEAAQDIPDDPDNPDPNQNPLKYFSVPSRTQEYFKFNTGKPEVRLQVTTGGDPMLYFRLRTDNGGLWVFTTEDPNDDTHIDWDIAGFVFAFSVRIGRKEITKESQEYKDFKDRAGLPNSNFTLAMLFIDASTTTTWNDELSDFRDKADEWRNLTPEARGTIKTWVTKWLNITNEKGQSILGYSAERQEDDELNEYAPTFPPTSIDYYCYPWKGLDGSEAPKDDLDTNALSYLMMSNFEEPPAGGSIEYTGPWVDDSDRQGTFVMNRTLFWPWMNRLVRQMVIAMTPYPDTPFVEWSGENPDLPWRSGIRFHAGDDDAQDSEYQFTESWNPFYPGFRWFLTGPNRHSEASATNPHDSKNKMILNEDTSDTHARIRFIPGGEQVDLRGSSSFKFRADHERKRPTYTEMRFGIKWSISLAMSSVEDGGLQFQVVKDSDVVEVTHEKEGGMRWSQPPEEIAEDWKNRIKGGLRSSLDRVADKLLNGLADQHRLFLPGKGSYLMNNPIWGKEGDLLVNLNWNGADPPKKKKRHLYSS</sequence>
<dbReference type="OrthoDB" id="5429442at2759"/>
<accession>A0A5N6SP79</accession>
<keyword evidence="2" id="KW-1185">Reference proteome</keyword>
<dbReference type="Proteomes" id="UP000325672">
    <property type="component" value="Unassembled WGS sequence"/>
</dbReference>
<dbReference type="EMBL" id="ML743592">
    <property type="protein sequence ID" value="KAE8135580.1"/>
    <property type="molecule type" value="Genomic_DNA"/>
</dbReference>
<gene>
    <name evidence="1" type="ORF">BDV38DRAFT_294599</name>
</gene>
<name>A0A5N6SP79_ASPPS</name>
<protein>
    <submittedName>
        <fullName evidence="1">Uncharacterized protein</fullName>
    </submittedName>
</protein>
<proteinExistence type="predicted"/>
<evidence type="ECO:0000313" key="2">
    <source>
        <dbReference type="Proteomes" id="UP000325672"/>
    </source>
</evidence>
<reference evidence="1 2" key="1">
    <citation type="submission" date="2019-04" db="EMBL/GenBank/DDBJ databases">
        <title>Friends and foes A comparative genomics study of 23 Aspergillus species from section Flavi.</title>
        <authorList>
            <consortium name="DOE Joint Genome Institute"/>
            <person name="Kjaerbolling I."/>
            <person name="Vesth T."/>
            <person name="Frisvad J.C."/>
            <person name="Nybo J.L."/>
            <person name="Theobald S."/>
            <person name="Kildgaard S."/>
            <person name="Isbrandt T."/>
            <person name="Kuo A."/>
            <person name="Sato A."/>
            <person name="Lyhne E.K."/>
            <person name="Kogle M.E."/>
            <person name="Wiebenga A."/>
            <person name="Kun R.S."/>
            <person name="Lubbers R.J."/>
            <person name="Makela M.R."/>
            <person name="Barry K."/>
            <person name="Chovatia M."/>
            <person name="Clum A."/>
            <person name="Daum C."/>
            <person name="Haridas S."/>
            <person name="He G."/>
            <person name="LaButti K."/>
            <person name="Lipzen A."/>
            <person name="Mondo S."/>
            <person name="Riley R."/>
            <person name="Salamov A."/>
            <person name="Simmons B.A."/>
            <person name="Magnuson J.K."/>
            <person name="Henrissat B."/>
            <person name="Mortensen U.H."/>
            <person name="Larsen T.O."/>
            <person name="Devries R.P."/>
            <person name="Grigoriev I.V."/>
            <person name="Machida M."/>
            <person name="Baker S.E."/>
            <person name="Andersen M.R."/>
        </authorList>
    </citation>
    <scope>NUCLEOTIDE SEQUENCE [LARGE SCALE GENOMIC DNA]</scope>
    <source>
        <strain evidence="1 2">CBS 117625</strain>
    </source>
</reference>